<organism evidence="1 2">
    <name type="scientific">Clostridium magnum DSM 2767</name>
    <dbReference type="NCBI Taxonomy" id="1121326"/>
    <lineage>
        <taxon>Bacteria</taxon>
        <taxon>Bacillati</taxon>
        <taxon>Bacillota</taxon>
        <taxon>Clostridia</taxon>
        <taxon>Eubacteriales</taxon>
        <taxon>Clostridiaceae</taxon>
        <taxon>Clostridium</taxon>
    </lineage>
</organism>
<dbReference type="PATRIC" id="fig|1121326.3.peg.21"/>
<comment type="caution">
    <text evidence="1">The sequence shown here is derived from an EMBL/GenBank/DDBJ whole genome shotgun (WGS) entry which is preliminary data.</text>
</comment>
<evidence type="ECO:0000313" key="2">
    <source>
        <dbReference type="Proteomes" id="UP000076603"/>
    </source>
</evidence>
<dbReference type="Proteomes" id="UP000076603">
    <property type="component" value="Unassembled WGS sequence"/>
</dbReference>
<name>A0A162TT40_9CLOT</name>
<dbReference type="NCBIfam" id="TIGR02841">
    <property type="entry name" value="spore_YyaC"/>
    <property type="match status" value="1"/>
</dbReference>
<dbReference type="InterPro" id="IPR009665">
    <property type="entry name" value="YyaC"/>
</dbReference>
<dbReference type="RefSeq" id="WP_066616254.1">
    <property type="nucleotide sequence ID" value="NZ_FQXL01000048.1"/>
</dbReference>
<dbReference type="InterPro" id="IPR023430">
    <property type="entry name" value="Pept_HybD-like_dom_sf"/>
</dbReference>
<sequence>MLNKLVIDPSSRNSIFILRDALSNEISPIIKSGRPVIVLCIGTDRSTGDSLGPLVGDKLKFLIRDKIYLYGNLENPVHAKNLSQIITEIYDKYENPFVIAIDACLGSLQNVGKVVIDGKPLSPGAAMSKDLPKIGDLSITGIVNISGAMEFMVLQNTRLFTVMQLAEVIARGLYHSIIKTIGGKKSTSILQNKLNENIEA</sequence>
<protein>
    <recommendedName>
        <fullName evidence="3">Spore protease YyaC</fullName>
    </recommendedName>
</protein>
<keyword evidence="2" id="KW-1185">Reference proteome</keyword>
<reference evidence="1 2" key="1">
    <citation type="submission" date="2016-04" db="EMBL/GenBank/DDBJ databases">
        <title>Genome sequence of Clostridium magnum DSM 2767.</title>
        <authorList>
            <person name="Poehlein A."/>
            <person name="Uhlig R."/>
            <person name="Fischer R."/>
            <person name="Bahl H."/>
            <person name="Daniel R."/>
        </authorList>
    </citation>
    <scope>NUCLEOTIDE SEQUENCE [LARGE SCALE GENOMIC DNA]</scope>
    <source>
        <strain evidence="1 2">DSM 2767</strain>
    </source>
</reference>
<dbReference type="Pfam" id="PF06866">
    <property type="entry name" value="DUF1256"/>
    <property type="match status" value="1"/>
</dbReference>
<dbReference type="OrthoDB" id="9815953at2"/>
<dbReference type="EMBL" id="LWAE01000001">
    <property type="protein sequence ID" value="KZL93030.1"/>
    <property type="molecule type" value="Genomic_DNA"/>
</dbReference>
<evidence type="ECO:0008006" key="3">
    <source>
        <dbReference type="Google" id="ProtNLM"/>
    </source>
</evidence>
<gene>
    <name evidence="1" type="ORF">CLMAG_00210</name>
</gene>
<dbReference type="SUPFAM" id="SSF53163">
    <property type="entry name" value="HybD-like"/>
    <property type="match status" value="1"/>
</dbReference>
<dbReference type="AlphaFoldDB" id="A0A162TT40"/>
<dbReference type="STRING" id="1121326.CLMAG_00210"/>
<accession>A0A162TT40</accession>
<evidence type="ECO:0000313" key="1">
    <source>
        <dbReference type="EMBL" id="KZL93030.1"/>
    </source>
</evidence>
<proteinExistence type="predicted"/>